<evidence type="ECO:0000259" key="1">
    <source>
        <dbReference type="SMART" id="SM00256"/>
    </source>
</evidence>
<dbReference type="PANTHER" id="PTHR31672:SF13">
    <property type="entry name" value="F-BOX PROTEIN CPR30-LIKE"/>
    <property type="match status" value="1"/>
</dbReference>
<reference evidence="3" key="2">
    <citation type="journal article" date="2017" name="J. Anim. Genet.">
        <title>Multiple reference genome sequences of hot pepper reveal the massive evolution of plant disease resistance genes by retroduplication.</title>
        <authorList>
            <person name="Kim S."/>
            <person name="Park J."/>
            <person name="Yeom S.-I."/>
            <person name="Kim Y.-M."/>
            <person name="Seo E."/>
            <person name="Kim K.-T."/>
            <person name="Kim M.-S."/>
            <person name="Lee J.M."/>
            <person name="Cheong K."/>
            <person name="Shin H.-S."/>
            <person name="Kim S.-B."/>
            <person name="Han K."/>
            <person name="Lee J."/>
            <person name="Park M."/>
            <person name="Lee H.-A."/>
            <person name="Lee H.-Y."/>
            <person name="Lee Y."/>
            <person name="Oh S."/>
            <person name="Lee J.H."/>
            <person name="Choi E."/>
            <person name="Choi E."/>
            <person name="Lee S.E."/>
            <person name="Jeon J."/>
            <person name="Kim H."/>
            <person name="Choi G."/>
            <person name="Song H."/>
            <person name="Lee J."/>
            <person name="Lee S.-C."/>
            <person name="Kwon J.-K."/>
            <person name="Lee H.-Y."/>
            <person name="Koo N."/>
            <person name="Hong Y."/>
            <person name="Kim R.W."/>
            <person name="Kang W.-H."/>
            <person name="Huh J.H."/>
            <person name="Kang B.-C."/>
            <person name="Yang T.-J."/>
            <person name="Lee Y.-H."/>
            <person name="Bennetzen J.L."/>
            <person name="Choi D."/>
        </authorList>
    </citation>
    <scope>NUCLEOTIDE SEQUENCE [LARGE SCALE GENOMIC DNA]</scope>
    <source>
        <strain evidence="3">cv. PBC81</strain>
    </source>
</reference>
<protein>
    <recommendedName>
        <fullName evidence="1">F-box domain-containing protein</fullName>
    </recommendedName>
</protein>
<dbReference type="Proteomes" id="UP000224567">
    <property type="component" value="Unassembled WGS sequence"/>
</dbReference>
<dbReference type="OrthoDB" id="1166304at2759"/>
<reference evidence="2 3" key="1">
    <citation type="journal article" date="2017" name="Genome Biol.">
        <title>New reference genome sequences of hot pepper reveal the massive evolution of plant disease-resistance genes by retroduplication.</title>
        <authorList>
            <person name="Kim S."/>
            <person name="Park J."/>
            <person name="Yeom S.I."/>
            <person name="Kim Y.M."/>
            <person name="Seo E."/>
            <person name="Kim K.T."/>
            <person name="Kim M.S."/>
            <person name="Lee J.M."/>
            <person name="Cheong K."/>
            <person name="Shin H.S."/>
            <person name="Kim S.B."/>
            <person name="Han K."/>
            <person name="Lee J."/>
            <person name="Park M."/>
            <person name="Lee H.A."/>
            <person name="Lee H.Y."/>
            <person name="Lee Y."/>
            <person name="Oh S."/>
            <person name="Lee J.H."/>
            <person name="Choi E."/>
            <person name="Choi E."/>
            <person name="Lee S.E."/>
            <person name="Jeon J."/>
            <person name="Kim H."/>
            <person name="Choi G."/>
            <person name="Song H."/>
            <person name="Lee J."/>
            <person name="Lee S.C."/>
            <person name="Kwon J.K."/>
            <person name="Lee H.Y."/>
            <person name="Koo N."/>
            <person name="Hong Y."/>
            <person name="Kim R.W."/>
            <person name="Kang W.H."/>
            <person name="Huh J.H."/>
            <person name="Kang B.C."/>
            <person name="Yang T.J."/>
            <person name="Lee Y.H."/>
            <person name="Bennetzen J.L."/>
            <person name="Choi D."/>
        </authorList>
    </citation>
    <scope>NUCLEOTIDE SEQUENCE [LARGE SCALE GENOMIC DNA]</scope>
    <source>
        <strain evidence="3">cv. PBC81</strain>
    </source>
</reference>
<dbReference type="EMBL" id="MLFT02000020">
    <property type="protein sequence ID" value="PHT30699.1"/>
    <property type="molecule type" value="Genomic_DNA"/>
</dbReference>
<sequence>MDNNATNVILAYLDTVSRDLAMTNERSQVGVVAALPRVEVLESPFCDALDDEIDSPHENDLYPSSASTYNLTKLSLPSDESIHTLVDPCEDQGGATFVYNLQTTSEVVDNDQSGGNDLDVLDCLGNPNCGCLGKNGFACDPFAAHDSLCLFRDYSLEREGVACLEISSSSSFCVYYVKPTSVVGLETSKYMHKETIVGVDSCDTFLYHICTYDIFHRDIKGIPSFEDDTLGENESGRGLSPWLQHPFDPVMRMCACLSSLDFARYGFKVESFSRREKGRMIQAMEVYFEEDILTNILSRLPVRSLLRFKCVAKFWKTLVDDPYFRMKHLNHTKNDKNFQKFLFYQLSPMKDIFSIHSCSLSSAQVEDVQKLDFPSNVEPRCCQVYCCCDGLAIIRVDESNDESHILLLWNPSTGESIVLPTPEFSVEGYCCLGMSFGSNSDDYKILKIPQYGNEGRNVYGEILALKSGSRRKIDEHPGVIFNMLYVMHSLACIHGAFHWVGFSRNYFVVSLNISDEEYGEIPLPDGICLRDSTDIGISELKGMLCVYSNAYLHGNHPFKLWVMKDYGLKESWIALFSIANPYISMPMPKYRFADGTVLFWYISFRRMTNAYGTQRGPFRLLPPVLAQNGFAFTEILIYPKLLI</sequence>
<proteinExistence type="predicted"/>
<dbReference type="InterPro" id="IPR036047">
    <property type="entry name" value="F-box-like_dom_sf"/>
</dbReference>
<dbReference type="InterPro" id="IPR001810">
    <property type="entry name" value="F-box_dom"/>
</dbReference>
<dbReference type="PANTHER" id="PTHR31672">
    <property type="entry name" value="BNACNNG10540D PROTEIN"/>
    <property type="match status" value="1"/>
</dbReference>
<evidence type="ECO:0000313" key="2">
    <source>
        <dbReference type="EMBL" id="PHT30699.1"/>
    </source>
</evidence>
<dbReference type="InterPro" id="IPR017451">
    <property type="entry name" value="F-box-assoc_interact_dom"/>
</dbReference>
<dbReference type="Pfam" id="PF08268">
    <property type="entry name" value="FBA_3"/>
    <property type="match status" value="1"/>
</dbReference>
<dbReference type="NCBIfam" id="TIGR01640">
    <property type="entry name" value="F_box_assoc_1"/>
    <property type="match status" value="1"/>
</dbReference>
<dbReference type="Gene3D" id="1.20.1280.50">
    <property type="match status" value="1"/>
</dbReference>
<dbReference type="SUPFAM" id="SSF81383">
    <property type="entry name" value="F-box domain"/>
    <property type="match status" value="1"/>
</dbReference>
<keyword evidence="3" id="KW-1185">Reference proteome</keyword>
<dbReference type="InterPro" id="IPR050796">
    <property type="entry name" value="SCF_F-box_component"/>
</dbReference>
<dbReference type="SMART" id="SM00256">
    <property type="entry name" value="FBOX"/>
    <property type="match status" value="1"/>
</dbReference>
<dbReference type="CDD" id="cd22157">
    <property type="entry name" value="F-box_AtFBW1-like"/>
    <property type="match status" value="1"/>
</dbReference>
<evidence type="ECO:0000313" key="3">
    <source>
        <dbReference type="Proteomes" id="UP000224567"/>
    </source>
</evidence>
<comment type="caution">
    <text evidence="2">The sequence shown here is derived from an EMBL/GenBank/DDBJ whole genome shotgun (WGS) entry which is preliminary data.</text>
</comment>
<accession>A0A2G2VCN8</accession>
<gene>
    <name evidence="2" type="ORF">CQW23_29711</name>
</gene>
<feature type="domain" description="F-box" evidence="1">
    <location>
        <begin position="288"/>
        <end position="328"/>
    </location>
</feature>
<dbReference type="Pfam" id="PF00646">
    <property type="entry name" value="F-box"/>
    <property type="match status" value="1"/>
</dbReference>
<dbReference type="AlphaFoldDB" id="A0A2G2VCN8"/>
<dbReference type="InterPro" id="IPR013187">
    <property type="entry name" value="F-box-assoc_dom_typ3"/>
</dbReference>
<name>A0A2G2VCN8_CAPBA</name>
<organism evidence="2 3">
    <name type="scientific">Capsicum baccatum</name>
    <name type="common">Peruvian pepper</name>
    <dbReference type="NCBI Taxonomy" id="33114"/>
    <lineage>
        <taxon>Eukaryota</taxon>
        <taxon>Viridiplantae</taxon>
        <taxon>Streptophyta</taxon>
        <taxon>Embryophyta</taxon>
        <taxon>Tracheophyta</taxon>
        <taxon>Spermatophyta</taxon>
        <taxon>Magnoliopsida</taxon>
        <taxon>eudicotyledons</taxon>
        <taxon>Gunneridae</taxon>
        <taxon>Pentapetalae</taxon>
        <taxon>asterids</taxon>
        <taxon>lamiids</taxon>
        <taxon>Solanales</taxon>
        <taxon>Solanaceae</taxon>
        <taxon>Solanoideae</taxon>
        <taxon>Capsiceae</taxon>
        <taxon>Capsicum</taxon>
    </lineage>
</organism>